<accession>A0A4V3V029</accession>
<dbReference type="RefSeq" id="WP_136395739.1">
    <property type="nucleotide sequence ID" value="NZ_SSND01000005.1"/>
</dbReference>
<dbReference type="EMBL" id="SSND01000005">
    <property type="protein sequence ID" value="THD81481.1"/>
    <property type="molecule type" value="Genomic_DNA"/>
</dbReference>
<reference evidence="1 2" key="1">
    <citation type="submission" date="2019-04" db="EMBL/GenBank/DDBJ databases">
        <title>Draft genome sequence of Gemmobacter aestuarii sp. nov.</title>
        <authorList>
            <person name="Hameed A."/>
            <person name="Lin S.-Y."/>
            <person name="Shahina M."/>
            <person name="Lai W.-A."/>
            <person name="Young C.-C."/>
        </authorList>
    </citation>
    <scope>NUCLEOTIDE SEQUENCE [LARGE SCALE GENOMIC DNA]</scope>
    <source>
        <strain evidence="1 2">CC-PW-75</strain>
    </source>
</reference>
<gene>
    <name evidence="1" type="ORF">E7811_16320</name>
</gene>
<dbReference type="PROSITE" id="PS51257">
    <property type="entry name" value="PROKAR_LIPOPROTEIN"/>
    <property type="match status" value="1"/>
</dbReference>
<dbReference type="AlphaFoldDB" id="A0A4V3V029"/>
<protein>
    <submittedName>
        <fullName evidence="1">Uncharacterized protein</fullName>
    </submittedName>
</protein>
<sequence>MSVLNRVVLVAVCSLAIGSGCVSDGGGGTATGGNTATGGDGLAGRLAQTRLDLAVTDAAADPAAGPMVMRLRRDGTGDMQYGGLDLTYRWRAEGDRLCLADLRLGGMASDDPSEQCAAVSIAGDRITVEGLGPERGNRRMSGSISPL</sequence>
<dbReference type="OrthoDB" id="9941579at2"/>
<comment type="caution">
    <text evidence="1">The sequence shown here is derived from an EMBL/GenBank/DDBJ whole genome shotgun (WGS) entry which is preliminary data.</text>
</comment>
<evidence type="ECO:0000313" key="1">
    <source>
        <dbReference type="EMBL" id="THD81481.1"/>
    </source>
</evidence>
<organism evidence="1 2">
    <name type="scientific">Aliigemmobacter aestuarii</name>
    <dbReference type="NCBI Taxonomy" id="1445661"/>
    <lineage>
        <taxon>Bacteria</taxon>
        <taxon>Pseudomonadati</taxon>
        <taxon>Pseudomonadota</taxon>
        <taxon>Alphaproteobacteria</taxon>
        <taxon>Rhodobacterales</taxon>
        <taxon>Paracoccaceae</taxon>
        <taxon>Aliigemmobacter</taxon>
    </lineage>
</organism>
<dbReference type="Proteomes" id="UP000309450">
    <property type="component" value="Unassembled WGS sequence"/>
</dbReference>
<proteinExistence type="predicted"/>
<keyword evidence="2" id="KW-1185">Reference proteome</keyword>
<evidence type="ECO:0000313" key="2">
    <source>
        <dbReference type="Proteomes" id="UP000309450"/>
    </source>
</evidence>
<name>A0A4V3V029_9RHOB</name>